<reference evidence="6 7" key="1">
    <citation type="submission" date="2020-04" db="EMBL/GenBank/DDBJ databases">
        <title>Description of novel Gluconacetobacter.</title>
        <authorList>
            <person name="Sombolestani A."/>
        </authorList>
    </citation>
    <scope>NUCLEOTIDE SEQUENCE [LARGE SCALE GENOMIC DNA]</scope>
    <source>
        <strain evidence="6 7">LMG 27802</strain>
    </source>
</reference>
<evidence type="ECO:0000259" key="5">
    <source>
        <dbReference type="Pfam" id="PF01967"/>
    </source>
</evidence>
<dbReference type="RefSeq" id="WP_182959575.1">
    <property type="nucleotide sequence ID" value="NZ_JABEQM010000009.1"/>
</dbReference>
<dbReference type="InterPro" id="IPR023045">
    <property type="entry name" value="MoaC"/>
</dbReference>
<accession>A0A7W4PL79</accession>
<dbReference type="GO" id="GO:0061799">
    <property type="term" value="F:cyclic pyranopterin monophosphate synthase activity"/>
    <property type="evidence" value="ECO:0007669"/>
    <property type="project" value="UniProtKB-EC"/>
</dbReference>
<dbReference type="NCBIfam" id="TIGR00581">
    <property type="entry name" value="moaC"/>
    <property type="match status" value="1"/>
</dbReference>
<keyword evidence="2" id="KW-0501">Molybdenum cofactor biosynthesis</keyword>
<dbReference type="GO" id="GO:0006777">
    <property type="term" value="P:Mo-molybdopterin cofactor biosynthetic process"/>
    <property type="evidence" value="ECO:0007669"/>
    <property type="project" value="UniProtKB-KW"/>
</dbReference>
<protein>
    <submittedName>
        <fullName evidence="6">Cyclic pyranopterin monophosphate synthase MoaC</fullName>
        <ecNumber evidence="6">4.6.1.17</ecNumber>
    </submittedName>
</protein>
<dbReference type="EC" id="4.6.1.17" evidence="6"/>
<name>A0A7W4PL79_9PROT</name>
<comment type="pathway">
    <text evidence="1">Cofactor biosynthesis; molybdopterin biosynthesis.</text>
</comment>
<dbReference type="InterPro" id="IPR050105">
    <property type="entry name" value="MoCo_biosynth_MoaA/MoaC"/>
</dbReference>
<dbReference type="EMBL" id="JABEQM010000009">
    <property type="protein sequence ID" value="MBB2202222.1"/>
    <property type="molecule type" value="Genomic_DNA"/>
</dbReference>
<dbReference type="Gene3D" id="3.30.70.640">
    <property type="entry name" value="Molybdopterin cofactor biosynthesis C (MoaC) domain"/>
    <property type="match status" value="1"/>
</dbReference>
<comment type="caution">
    <text evidence="6">The sequence shown here is derived from an EMBL/GenBank/DDBJ whole genome shotgun (WGS) entry which is preliminary data.</text>
</comment>
<dbReference type="Proteomes" id="UP000578030">
    <property type="component" value="Unassembled WGS sequence"/>
</dbReference>
<gene>
    <name evidence="6" type="primary">moaC</name>
    <name evidence="6" type="ORF">HLH28_11665</name>
</gene>
<organism evidence="6 7">
    <name type="scientific">Gluconacetobacter tumulisoli</name>
    <dbReference type="NCBI Taxonomy" id="1286189"/>
    <lineage>
        <taxon>Bacteria</taxon>
        <taxon>Pseudomonadati</taxon>
        <taxon>Pseudomonadota</taxon>
        <taxon>Alphaproteobacteria</taxon>
        <taxon>Acetobacterales</taxon>
        <taxon>Acetobacteraceae</taxon>
        <taxon>Gluconacetobacter</taxon>
    </lineage>
</organism>
<dbReference type="PANTHER" id="PTHR22960">
    <property type="entry name" value="MOLYBDOPTERIN COFACTOR SYNTHESIS PROTEIN A"/>
    <property type="match status" value="1"/>
</dbReference>
<evidence type="ECO:0000256" key="2">
    <source>
        <dbReference type="ARBA" id="ARBA00023150"/>
    </source>
</evidence>
<dbReference type="SUPFAM" id="SSF55040">
    <property type="entry name" value="Molybdenum cofactor biosynthesis protein C, MoaC"/>
    <property type="match status" value="1"/>
</dbReference>
<dbReference type="Pfam" id="PF01967">
    <property type="entry name" value="MoaC"/>
    <property type="match status" value="1"/>
</dbReference>
<dbReference type="UniPathway" id="UPA00344"/>
<keyword evidence="3 6" id="KW-0456">Lyase</keyword>
<dbReference type="PANTHER" id="PTHR22960:SF0">
    <property type="entry name" value="MOLYBDENUM COFACTOR BIOSYNTHESIS PROTEIN 1"/>
    <property type="match status" value="1"/>
</dbReference>
<dbReference type="NCBIfam" id="NF006870">
    <property type="entry name" value="PRK09364.1"/>
    <property type="match status" value="1"/>
</dbReference>
<proteinExistence type="predicted"/>
<sequence length="165" mass="17550">MPVLTHLDESGEAPRMVDIAGKTITERHAHARACLRFPPDVAAALRDAAFMTQKGAVLTIAQIAGVMGVKATSTLIPLCHPLQLTGCMVDITIDGDDAIIDCHVRCTGRTGVEMEALTGASVAALTIYDMCKALTHDMVIREVRLVGKRGGKRDFGDTMPVIAVP</sequence>
<dbReference type="InterPro" id="IPR002820">
    <property type="entry name" value="Mopterin_CF_biosynth-C_dom"/>
</dbReference>
<dbReference type="AlphaFoldDB" id="A0A7W4PL79"/>
<dbReference type="GO" id="GO:0061798">
    <property type="term" value="F:GTP 3',8'-cyclase activity"/>
    <property type="evidence" value="ECO:0007669"/>
    <property type="project" value="TreeGrafter"/>
</dbReference>
<feature type="domain" description="Molybdopterin cofactor biosynthesis C (MoaC)" evidence="5">
    <location>
        <begin position="16"/>
        <end position="151"/>
    </location>
</feature>
<dbReference type="InterPro" id="IPR036522">
    <property type="entry name" value="MoaC_sf"/>
</dbReference>
<evidence type="ECO:0000313" key="6">
    <source>
        <dbReference type="EMBL" id="MBB2202222.1"/>
    </source>
</evidence>
<evidence type="ECO:0000256" key="3">
    <source>
        <dbReference type="ARBA" id="ARBA00023239"/>
    </source>
</evidence>
<evidence type="ECO:0000313" key="7">
    <source>
        <dbReference type="Proteomes" id="UP000578030"/>
    </source>
</evidence>
<keyword evidence="7" id="KW-1185">Reference proteome</keyword>
<evidence type="ECO:0000256" key="1">
    <source>
        <dbReference type="ARBA" id="ARBA00005046"/>
    </source>
</evidence>
<evidence type="ECO:0000256" key="4">
    <source>
        <dbReference type="ARBA" id="ARBA00055087"/>
    </source>
</evidence>
<comment type="function">
    <text evidence="4">Catalyzes the conversion of (8S)-3',8-cyclo-7,8-dihydroguanosine 5'-triphosphate to cyclic pyranopterin monophosphate (cPMP).</text>
</comment>